<reference evidence="2" key="1">
    <citation type="submission" date="2022-08" db="UniProtKB">
        <authorList>
            <consortium name="EnsemblMetazoa"/>
        </authorList>
    </citation>
    <scope>IDENTIFICATION</scope>
    <source>
        <strain evidence="2">05x7-T-G4-1.051#20</strain>
    </source>
</reference>
<feature type="chain" id="PRO_5036485929" evidence="1">
    <location>
        <begin position="25"/>
        <end position="188"/>
    </location>
</feature>
<evidence type="ECO:0000256" key="1">
    <source>
        <dbReference type="SAM" id="SignalP"/>
    </source>
</evidence>
<feature type="signal peptide" evidence="1">
    <location>
        <begin position="1"/>
        <end position="24"/>
    </location>
</feature>
<keyword evidence="1" id="KW-0732">Signal</keyword>
<sequence length="188" mass="21338">MQLGIICIILGIVIYPHKLQFAFGGIICPWSRYTSEKVASCPESQNEAEVRAKEKNCESINHKQNCTTPEKIKYHCVINEQENAFIEVCAPEYRIHGYCTEYNEVGAVVQAHHNLNCETVKPPCNSSYLSTEAYRFVRNRTQTPSTKATMFLPITLDYFNHSVLRITSKAYAHTLPPLLSLLYTVSCV</sequence>
<dbReference type="AlphaFoldDB" id="A0A8W8MQ19"/>
<name>A0A8W8MQ19_MAGGI</name>
<keyword evidence="3" id="KW-1185">Reference proteome</keyword>
<dbReference type="Proteomes" id="UP000005408">
    <property type="component" value="Unassembled WGS sequence"/>
</dbReference>
<accession>A0A8W8MQ19</accession>
<protein>
    <submittedName>
        <fullName evidence="2">Uncharacterized protein</fullName>
    </submittedName>
</protein>
<organism evidence="2 3">
    <name type="scientific">Magallana gigas</name>
    <name type="common">Pacific oyster</name>
    <name type="synonym">Crassostrea gigas</name>
    <dbReference type="NCBI Taxonomy" id="29159"/>
    <lineage>
        <taxon>Eukaryota</taxon>
        <taxon>Metazoa</taxon>
        <taxon>Spiralia</taxon>
        <taxon>Lophotrochozoa</taxon>
        <taxon>Mollusca</taxon>
        <taxon>Bivalvia</taxon>
        <taxon>Autobranchia</taxon>
        <taxon>Pteriomorphia</taxon>
        <taxon>Ostreida</taxon>
        <taxon>Ostreoidea</taxon>
        <taxon>Ostreidae</taxon>
        <taxon>Magallana</taxon>
    </lineage>
</organism>
<evidence type="ECO:0000313" key="2">
    <source>
        <dbReference type="EnsemblMetazoa" id="G33716.1:cds"/>
    </source>
</evidence>
<proteinExistence type="predicted"/>
<evidence type="ECO:0000313" key="3">
    <source>
        <dbReference type="Proteomes" id="UP000005408"/>
    </source>
</evidence>
<dbReference type="EnsemblMetazoa" id="G33716.1">
    <property type="protein sequence ID" value="G33716.1:cds"/>
    <property type="gene ID" value="G33716"/>
</dbReference>